<dbReference type="CDD" id="cd03801">
    <property type="entry name" value="GT4_PimA-like"/>
    <property type="match status" value="1"/>
</dbReference>
<gene>
    <name evidence="3" type="primary">rfaG</name>
    <name evidence="3" type="ORF">LzC2_28020</name>
</gene>
<dbReference type="Proteomes" id="UP000609651">
    <property type="component" value="Unassembled WGS sequence"/>
</dbReference>
<dbReference type="EC" id="2.4.-.-" evidence="3"/>
<dbReference type="InterPro" id="IPR028098">
    <property type="entry name" value="Glyco_trans_4-like_N"/>
</dbReference>
<dbReference type="Pfam" id="PF00534">
    <property type="entry name" value="Glycos_transf_1"/>
    <property type="match status" value="1"/>
</dbReference>
<dbReference type="PANTHER" id="PTHR12526">
    <property type="entry name" value="GLYCOSYLTRANSFERASE"/>
    <property type="match status" value="1"/>
</dbReference>
<keyword evidence="3" id="KW-0328">Glycosyltransferase</keyword>
<evidence type="ECO:0000259" key="1">
    <source>
        <dbReference type="Pfam" id="PF00534"/>
    </source>
</evidence>
<evidence type="ECO:0000313" key="4">
    <source>
        <dbReference type="Proteomes" id="UP000609651"/>
    </source>
</evidence>
<protein>
    <submittedName>
        <fullName evidence="3">Lipopolysaccharide core biosynthesis protein RfaG</fullName>
        <ecNumber evidence="3">2.4.-.-</ecNumber>
    </submittedName>
</protein>
<evidence type="ECO:0000259" key="2">
    <source>
        <dbReference type="Pfam" id="PF13579"/>
    </source>
</evidence>
<dbReference type="Pfam" id="PF13579">
    <property type="entry name" value="Glyco_trans_4_4"/>
    <property type="match status" value="1"/>
</dbReference>
<comment type="caution">
    <text evidence="3">The sequence shown here is derived from an EMBL/GenBank/DDBJ whole genome shotgun (WGS) entry which is preliminary data.</text>
</comment>
<keyword evidence="3" id="KW-0808">Transferase</keyword>
<organism evidence="3 4">
    <name type="scientific">Alienimonas chondri</name>
    <dbReference type="NCBI Taxonomy" id="2681879"/>
    <lineage>
        <taxon>Bacteria</taxon>
        <taxon>Pseudomonadati</taxon>
        <taxon>Planctomycetota</taxon>
        <taxon>Planctomycetia</taxon>
        <taxon>Planctomycetales</taxon>
        <taxon>Planctomycetaceae</taxon>
        <taxon>Alienimonas</taxon>
    </lineage>
</organism>
<dbReference type="InterPro" id="IPR001296">
    <property type="entry name" value="Glyco_trans_1"/>
</dbReference>
<proteinExistence type="predicted"/>
<feature type="domain" description="Glycosyl transferase family 1" evidence="1">
    <location>
        <begin position="212"/>
        <end position="373"/>
    </location>
</feature>
<evidence type="ECO:0000313" key="3">
    <source>
        <dbReference type="EMBL" id="NNJ26711.1"/>
    </source>
</evidence>
<dbReference type="EMBL" id="WTPX01000093">
    <property type="protein sequence ID" value="NNJ26711.1"/>
    <property type="molecule type" value="Genomic_DNA"/>
</dbReference>
<accession>A0ABX1VFE9</accession>
<dbReference type="RefSeq" id="WP_171187978.1">
    <property type="nucleotide sequence ID" value="NZ_WTPX01000093.1"/>
</dbReference>
<dbReference type="PANTHER" id="PTHR12526:SF635">
    <property type="entry name" value="GLYCOSYL TRANSFERASE GROUP 1"/>
    <property type="match status" value="1"/>
</dbReference>
<reference evidence="3 4" key="1">
    <citation type="journal article" date="2020" name="Syst. Appl. Microbiol.">
        <title>Alienimonas chondri sp. nov., a novel planctomycete isolated from the biofilm of the red alga Chondrus crispus.</title>
        <authorList>
            <person name="Vitorino I."/>
            <person name="Albuquerque L."/>
            <person name="Wiegand S."/>
            <person name="Kallscheuer N."/>
            <person name="da Costa M.S."/>
            <person name="Lobo-da-Cunha A."/>
            <person name="Jogler C."/>
            <person name="Lage O.M."/>
        </authorList>
    </citation>
    <scope>NUCLEOTIDE SEQUENCE [LARGE SCALE GENOMIC DNA]</scope>
    <source>
        <strain evidence="3 4">LzC2</strain>
    </source>
</reference>
<feature type="domain" description="Glycosyltransferase subfamily 4-like N-terminal" evidence="2">
    <location>
        <begin position="15"/>
        <end position="192"/>
    </location>
</feature>
<dbReference type="SUPFAM" id="SSF53756">
    <property type="entry name" value="UDP-Glycosyltransferase/glycogen phosphorylase"/>
    <property type="match status" value="1"/>
</dbReference>
<sequence length="411" mass="43823">MKIALTIEKVGSGFGGAENTVAMFAQVMHDAGHEVTIFARKAGGLDLPPAVRVELLPLGLLGKVRWLRAVRFAQAAANAVSGGRFDLTIGFNKTYAQDVLIAVAGAHPGTLEYNRARFRSPLKRAVWSLGKRINPTQIGYRWINRQAFGGNRPGEPGGECGPFVIAPSEMIAEHFRRFHGVPADRIAVVPNGIRIPETPPSPAEIADRRAQFRDRAGLAESDVAALFIAWNYALKGLEPLLEAFAVVAPQHPTAALVVCGSPKNGRYRAMADKLGLADRVRWIGPVSDPREAYAGCDLLAFPTFYDPGALVVAEAQVAGLPVITTRQNGAGELLTEGVDGFVIDSPWATADLADRIGRLVGDADLRRAVGAAALAGAARHDLKARLRETLDALPGMVEQSAASAEPNRRAA</sequence>
<dbReference type="Gene3D" id="3.40.50.2000">
    <property type="entry name" value="Glycogen Phosphorylase B"/>
    <property type="match status" value="2"/>
</dbReference>
<dbReference type="GO" id="GO:0016757">
    <property type="term" value="F:glycosyltransferase activity"/>
    <property type="evidence" value="ECO:0007669"/>
    <property type="project" value="UniProtKB-KW"/>
</dbReference>
<keyword evidence="4" id="KW-1185">Reference proteome</keyword>
<name>A0ABX1VFE9_9PLAN</name>